<feature type="transmembrane region" description="Helical" evidence="1">
    <location>
        <begin position="155"/>
        <end position="173"/>
    </location>
</feature>
<keyword evidence="3" id="KW-1185">Reference proteome</keyword>
<protein>
    <recommendedName>
        <fullName evidence="4">LPXTG cell wall anchor domain-containing protein</fullName>
    </recommendedName>
</protein>
<keyword evidence="1" id="KW-1133">Transmembrane helix</keyword>
<feature type="transmembrane region" description="Helical" evidence="1">
    <location>
        <begin position="12"/>
        <end position="32"/>
    </location>
</feature>
<evidence type="ECO:0000313" key="2">
    <source>
        <dbReference type="EMBL" id="MBG0564982.1"/>
    </source>
</evidence>
<evidence type="ECO:0000256" key="1">
    <source>
        <dbReference type="SAM" id="Phobius"/>
    </source>
</evidence>
<evidence type="ECO:0000313" key="3">
    <source>
        <dbReference type="Proteomes" id="UP000598146"/>
    </source>
</evidence>
<accession>A0A931CCL1</accession>
<keyword evidence="1" id="KW-0472">Membrane</keyword>
<dbReference type="RefSeq" id="WP_196416768.1">
    <property type="nucleotide sequence ID" value="NZ_JADQTO010000013.1"/>
</dbReference>
<dbReference type="AlphaFoldDB" id="A0A931CCL1"/>
<dbReference type="EMBL" id="JADQTO010000013">
    <property type="protein sequence ID" value="MBG0564982.1"/>
    <property type="molecule type" value="Genomic_DNA"/>
</dbReference>
<keyword evidence="1" id="KW-0812">Transmembrane</keyword>
<comment type="caution">
    <text evidence="2">The sequence shown here is derived from an EMBL/GenBank/DDBJ whole genome shotgun (WGS) entry which is preliminary data.</text>
</comment>
<name>A0A931CCL1_9ACTN</name>
<gene>
    <name evidence="2" type="ORF">I4J89_26375</name>
</gene>
<proteinExistence type="predicted"/>
<sequence length="181" mass="18971">MRLVPQSLRRRGALITATSAAVVAAIVTVLVLNSNPAAATWQTFAGTPTCDCVVQDTKNNTYRAVFGYVNTSKSAGKIDAGTNNRLELTGGTTKTDGTVTTRFEPGSHKASFSTGWISKNTKVTWTVGGKTVTATWNRPTCGKDVSLPAGGNGSGPLLALLVAALIGGGVFFWRKRRPAVK</sequence>
<dbReference type="Proteomes" id="UP000598146">
    <property type="component" value="Unassembled WGS sequence"/>
</dbReference>
<reference evidence="2" key="1">
    <citation type="submission" date="2020-11" db="EMBL/GenBank/DDBJ databases">
        <title>Isolation and identification of active actinomycetes.</title>
        <authorList>
            <person name="Sun X."/>
        </authorList>
    </citation>
    <scope>NUCLEOTIDE SEQUENCE</scope>
    <source>
        <strain evidence="2">NEAU-A11</strain>
    </source>
</reference>
<evidence type="ECO:0008006" key="4">
    <source>
        <dbReference type="Google" id="ProtNLM"/>
    </source>
</evidence>
<organism evidence="2 3">
    <name type="scientific">Actinoplanes aureus</name>
    <dbReference type="NCBI Taxonomy" id="2792083"/>
    <lineage>
        <taxon>Bacteria</taxon>
        <taxon>Bacillati</taxon>
        <taxon>Actinomycetota</taxon>
        <taxon>Actinomycetes</taxon>
        <taxon>Micromonosporales</taxon>
        <taxon>Micromonosporaceae</taxon>
        <taxon>Actinoplanes</taxon>
    </lineage>
</organism>